<dbReference type="FunFam" id="3.30.63.10:FF:000002">
    <property type="entry name" value="Guanylate kinase 1"/>
    <property type="match status" value="1"/>
</dbReference>
<evidence type="ECO:0000256" key="1">
    <source>
        <dbReference type="ARBA" id="ARBA00005790"/>
    </source>
</evidence>
<evidence type="ECO:0000256" key="2">
    <source>
        <dbReference type="ARBA" id="ARBA00012961"/>
    </source>
</evidence>
<dbReference type="PROSITE" id="PS50052">
    <property type="entry name" value="GUANYLATE_KINASE_2"/>
    <property type="match status" value="1"/>
</dbReference>
<dbReference type="Gene3D" id="3.40.50.300">
    <property type="entry name" value="P-loop containing nucleotide triphosphate hydrolases"/>
    <property type="match status" value="1"/>
</dbReference>
<evidence type="ECO:0000256" key="6">
    <source>
        <dbReference type="ARBA" id="ARBA00022840"/>
    </source>
</evidence>
<evidence type="ECO:0000313" key="9">
    <source>
        <dbReference type="Proteomes" id="UP001295740"/>
    </source>
</evidence>
<evidence type="ECO:0000256" key="4">
    <source>
        <dbReference type="ARBA" id="ARBA00022741"/>
    </source>
</evidence>
<dbReference type="PANTHER" id="PTHR23117:SF13">
    <property type="entry name" value="GUANYLATE KINASE"/>
    <property type="match status" value="1"/>
</dbReference>
<keyword evidence="3" id="KW-0808">Transferase</keyword>
<feature type="domain" description="Guanylate kinase-like" evidence="7">
    <location>
        <begin position="7"/>
        <end position="209"/>
    </location>
</feature>
<dbReference type="InterPro" id="IPR020590">
    <property type="entry name" value="Guanylate_kinase_CS"/>
</dbReference>
<comment type="similarity">
    <text evidence="1">Belongs to the guanylate kinase family.</text>
</comment>
<reference evidence="8" key="1">
    <citation type="submission" date="2023-10" db="EMBL/GenBank/DDBJ databases">
        <authorList>
            <person name="Hackl T."/>
        </authorList>
    </citation>
    <scope>NUCLEOTIDE SEQUENCE</scope>
</reference>
<protein>
    <recommendedName>
        <fullName evidence="2">guanylate kinase</fullName>
        <ecNumber evidence="2">2.7.4.8</ecNumber>
    </recommendedName>
</protein>
<dbReference type="GO" id="GO:0004385">
    <property type="term" value="F:GMP kinase activity"/>
    <property type="evidence" value="ECO:0007669"/>
    <property type="project" value="UniProtKB-EC"/>
</dbReference>
<organism evidence="8 9">
    <name type="scientific">Anthostomella pinea</name>
    <dbReference type="NCBI Taxonomy" id="933095"/>
    <lineage>
        <taxon>Eukaryota</taxon>
        <taxon>Fungi</taxon>
        <taxon>Dikarya</taxon>
        <taxon>Ascomycota</taxon>
        <taxon>Pezizomycotina</taxon>
        <taxon>Sordariomycetes</taxon>
        <taxon>Xylariomycetidae</taxon>
        <taxon>Xylariales</taxon>
        <taxon>Xylariaceae</taxon>
        <taxon>Anthostomella</taxon>
    </lineage>
</organism>
<dbReference type="InterPro" id="IPR017665">
    <property type="entry name" value="Guanylate_kinase"/>
</dbReference>
<evidence type="ECO:0000259" key="7">
    <source>
        <dbReference type="PROSITE" id="PS50052"/>
    </source>
</evidence>
<dbReference type="EC" id="2.7.4.8" evidence="2"/>
<keyword evidence="9" id="KW-1185">Reference proteome</keyword>
<dbReference type="NCBIfam" id="TIGR03263">
    <property type="entry name" value="guanyl_kin"/>
    <property type="match status" value="1"/>
</dbReference>
<dbReference type="Pfam" id="PF00625">
    <property type="entry name" value="Guanylate_kin"/>
    <property type="match status" value="1"/>
</dbReference>
<dbReference type="PANTHER" id="PTHR23117">
    <property type="entry name" value="GUANYLATE KINASE-RELATED"/>
    <property type="match status" value="1"/>
</dbReference>
<evidence type="ECO:0000256" key="3">
    <source>
        <dbReference type="ARBA" id="ARBA00022679"/>
    </source>
</evidence>
<accession>A0AAI8YH98</accession>
<dbReference type="GO" id="GO:0005829">
    <property type="term" value="C:cytosol"/>
    <property type="evidence" value="ECO:0007669"/>
    <property type="project" value="TreeGrafter"/>
</dbReference>
<dbReference type="GO" id="GO:0005524">
    <property type="term" value="F:ATP binding"/>
    <property type="evidence" value="ECO:0007669"/>
    <property type="project" value="UniProtKB-KW"/>
</dbReference>
<name>A0AAI8YH98_9PEZI</name>
<comment type="caution">
    <text evidence="8">The sequence shown here is derived from an EMBL/GenBank/DDBJ whole genome shotgun (WGS) entry which is preliminary data.</text>
</comment>
<evidence type="ECO:0000256" key="5">
    <source>
        <dbReference type="ARBA" id="ARBA00022777"/>
    </source>
</evidence>
<dbReference type="EMBL" id="CAUWAG010000010">
    <property type="protein sequence ID" value="CAJ2507229.1"/>
    <property type="molecule type" value="Genomic_DNA"/>
</dbReference>
<dbReference type="PROSITE" id="PS00856">
    <property type="entry name" value="GUANYLATE_KINASE_1"/>
    <property type="match status" value="1"/>
</dbReference>
<keyword evidence="4" id="KW-0547">Nucleotide-binding</keyword>
<dbReference type="InterPro" id="IPR027417">
    <property type="entry name" value="P-loop_NTPase"/>
</dbReference>
<proteinExistence type="inferred from homology"/>
<dbReference type="SUPFAM" id="SSF52540">
    <property type="entry name" value="P-loop containing nucleoside triphosphate hydrolases"/>
    <property type="match status" value="1"/>
</dbReference>
<keyword evidence="5" id="KW-0418">Kinase</keyword>
<dbReference type="CDD" id="cd00071">
    <property type="entry name" value="GMPK"/>
    <property type="match status" value="1"/>
</dbReference>
<evidence type="ECO:0000313" key="8">
    <source>
        <dbReference type="EMBL" id="CAJ2507229.1"/>
    </source>
</evidence>
<dbReference type="InterPro" id="IPR008145">
    <property type="entry name" value="GK/Ca_channel_bsu"/>
</dbReference>
<gene>
    <name evidence="8" type="ORF">KHLLAP_LOCUS7697</name>
</gene>
<dbReference type="AlphaFoldDB" id="A0AAI8YH98"/>
<keyword evidence="6" id="KW-0067">ATP-binding</keyword>
<dbReference type="SMART" id="SM00072">
    <property type="entry name" value="GuKc"/>
    <property type="match status" value="1"/>
</dbReference>
<sequence>MDKPTDRRPIVIAGPSGVGKGTLWTMLRDRHPNTFSLSISHTTRAPRTGEVRGVHYHYVTREEFKQLIDQDAFIEHAEFGGNLYGTSREATRPAVNKDDKIIVLDIDIEGVKQVKESHFNARYVFIKPPSTPSEKADEPEEDRMRRTLEKRLRGRASESEEQIKKRLDRALSEITYGIALDDGKYKHFDTVIENNELETAFKNLESWVYGPKEESTTAQ</sequence>
<dbReference type="Proteomes" id="UP001295740">
    <property type="component" value="Unassembled WGS sequence"/>
</dbReference>
<dbReference type="InterPro" id="IPR008144">
    <property type="entry name" value="Guanylate_kin-like_dom"/>
</dbReference>